<organism evidence="2 3">
    <name type="scientific">Pseudomonas mosselii</name>
    <dbReference type="NCBI Taxonomy" id="78327"/>
    <lineage>
        <taxon>Bacteria</taxon>
        <taxon>Pseudomonadati</taxon>
        <taxon>Pseudomonadota</taxon>
        <taxon>Gammaproteobacteria</taxon>
        <taxon>Pseudomonadales</taxon>
        <taxon>Pseudomonadaceae</taxon>
        <taxon>Pseudomonas</taxon>
    </lineage>
</organism>
<proteinExistence type="predicted"/>
<dbReference type="AlphaFoldDB" id="A0A7W2Q0W7"/>
<sequence length="114" mass="11972">MALKGLDANSVAARSNAQNPELNAFIGGAAVQGKAPAKKAGRKPNDVKPTKTTFSLTDTVNKDIDRLSLAPRSFKATRSDIVRAGVAVLKAMPEQELVKLLAQIVGADNESDLS</sequence>
<dbReference type="EMBL" id="JACGDE010000025">
    <property type="protein sequence ID" value="MBA6068074.1"/>
    <property type="molecule type" value="Genomic_DNA"/>
</dbReference>
<comment type="caution">
    <text evidence="2">The sequence shown here is derived from an EMBL/GenBank/DDBJ whole genome shotgun (WGS) entry which is preliminary data.</text>
</comment>
<evidence type="ECO:0000313" key="3">
    <source>
        <dbReference type="Proteomes" id="UP000541770"/>
    </source>
</evidence>
<reference evidence="2 3" key="1">
    <citation type="submission" date="2020-07" db="EMBL/GenBank/DDBJ databases">
        <title>Diversity of carbapenemase encoding genes among Pseudomonas putida group clinical isolates in a tertiary Brazilian hospital.</title>
        <authorList>
            <person name="Alberto-Lei F."/>
            <person name="Nodari C.S."/>
            <person name="Streling A.P."/>
            <person name="Paulino J.T."/>
            <person name="Bessa-Neto F.O."/>
            <person name="Cayo R."/>
            <person name="Gales A.C."/>
        </authorList>
    </citation>
    <scope>NUCLEOTIDE SEQUENCE [LARGE SCALE GENOMIC DNA]</scope>
    <source>
        <strain evidence="2 3">14802</strain>
    </source>
</reference>
<feature type="region of interest" description="Disordered" evidence="1">
    <location>
        <begin position="33"/>
        <end position="53"/>
    </location>
</feature>
<evidence type="ECO:0000313" key="2">
    <source>
        <dbReference type="EMBL" id="MBA6068074.1"/>
    </source>
</evidence>
<protein>
    <submittedName>
        <fullName evidence="2">Uncharacterized protein</fullName>
    </submittedName>
</protein>
<name>A0A7W2Q0W7_9PSED</name>
<dbReference type="Proteomes" id="UP000541770">
    <property type="component" value="Unassembled WGS sequence"/>
</dbReference>
<dbReference type="RefSeq" id="WP_182324831.1">
    <property type="nucleotide sequence ID" value="NZ_JACGDE010000025.1"/>
</dbReference>
<accession>A0A7W2Q0W7</accession>
<gene>
    <name evidence="2" type="ORF">H4C75_25390</name>
</gene>
<evidence type="ECO:0000256" key="1">
    <source>
        <dbReference type="SAM" id="MobiDB-lite"/>
    </source>
</evidence>